<protein>
    <submittedName>
        <fullName evidence="4">Pyridoxal-5'-phosphate-dependent protein</fullName>
    </submittedName>
</protein>
<dbReference type="InterPro" id="IPR001926">
    <property type="entry name" value="TrpB-like_PALP"/>
</dbReference>
<dbReference type="AlphaFoldDB" id="A0A2P7UT39"/>
<keyword evidence="5" id="KW-1185">Reference proteome</keyword>
<name>A0A2P7UT39_9BACL</name>
<accession>A0A2P7UT39</accession>
<dbReference type="Pfam" id="PF00291">
    <property type="entry name" value="PALP"/>
    <property type="match status" value="1"/>
</dbReference>
<dbReference type="Gene3D" id="3.40.50.1100">
    <property type="match status" value="2"/>
</dbReference>
<feature type="domain" description="Tryptophan synthase beta chain-like PALP" evidence="3">
    <location>
        <begin position="8"/>
        <end position="291"/>
    </location>
</feature>
<evidence type="ECO:0000313" key="5">
    <source>
        <dbReference type="Proteomes" id="UP000240419"/>
    </source>
</evidence>
<dbReference type="SUPFAM" id="SSF53686">
    <property type="entry name" value="Tryptophan synthase beta subunit-like PLP-dependent enzymes"/>
    <property type="match status" value="1"/>
</dbReference>
<evidence type="ECO:0000256" key="2">
    <source>
        <dbReference type="ARBA" id="ARBA00022898"/>
    </source>
</evidence>
<evidence type="ECO:0000256" key="1">
    <source>
        <dbReference type="ARBA" id="ARBA00001933"/>
    </source>
</evidence>
<comment type="cofactor">
    <cofactor evidence="1">
        <name>pyridoxal 5'-phosphate</name>
        <dbReference type="ChEBI" id="CHEBI:597326"/>
    </cofactor>
</comment>
<dbReference type="CDD" id="cd01561">
    <property type="entry name" value="CBS_like"/>
    <property type="match status" value="1"/>
</dbReference>
<evidence type="ECO:0000313" key="4">
    <source>
        <dbReference type="EMBL" id="PSJ90146.1"/>
    </source>
</evidence>
<sequence>MRYEQMADTIGDTPLVKLRLDERAVGSVFAKLELMNPFGMKDRVAKQSVLAAIQSGELQEGMPIIESSSGTLACGLALVGRQLGHDVHIVTDPRIDPITYAKLTSLGCHVHVVSQMGKQGWQSARLERLQELMREYPGAFWPRQYDNPENPRAYAALASELIQDLERIDVLVGAVGSGGSLSGTARELKRHHKDLHVVAVDATGSVIFGQPDQPTRLQGGLGNSLVAKNVDFSIIDEVHWLNDAEAFAATLHLARNEHIFAGNSSGSVYAVANWLASQVGSECNIVAILPDRGDRYIDTIYSHSYRESKGLMQMNLPDTPQCVEPNTVVASWSYSKLMGMYPNEQTLSVR</sequence>
<keyword evidence="2" id="KW-0663">Pyridoxal phosphate</keyword>
<reference evidence="4 5" key="1">
    <citation type="submission" date="2018-03" db="EMBL/GenBank/DDBJ databases">
        <title>Brevisbacillus phylogenomics.</title>
        <authorList>
            <person name="Dunlap C."/>
        </authorList>
    </citation>
    <scope>NUCLEOTIDE SEQUENCE [LARGE SCALE GENOMIC DNA]</scope>
    <source>
        <strain evidence="4 5">NRRL NRS-1210</strain>
    </source>
</reference>
<dbReference type="Proteomes" id="UP000240419">
    <property type="component" value="Unassembled WGS sequence"/>
</dbReference>
<dbReference type="EMBL" id="PXZM01000038">
    <property type="protein sequence ID" value="PSJ90146.1"/>
    <property type="molecule type" value="Genomic_DNA"/>
</dbReference>
<dbReference type="InterPro" id="IPR050214">
    <property type="entry name" value="Cys_Synth/Cystath_Beta-Synth"/>
</dbReference>
<comment type="caution">
    <text evidence="4">The sequence shown here is derived from an EMBL/GenBank/DDBJ whole genome shotgun (WGS) entry which is preliminary data.</text>
</comment>
<dbReference type="RefSeq" id="WP_106840912.1">
    <property type="nucleotide sequence ID" value="NZ_JBCNIW010000017.1"/>
</dbReference>
<proteinExistence type="predicted"/>
<dbReference type="InterPro" id="IPR036052">
    <property type="entry name" value="TrpB-like_PALP_sf"/>
</dbReference>
<dbReference type="PANTHER" id="PTHR10314">
    <property type="entry name" value="CYSTATHIONINE BETA-SYNTHASE"/>
    <property type="match status" value="1"/>
</dbReference>
<evidence type="ECO:0000259" key="3">
    <source>
        <dbReference type="Pfam" id="PF00291"/>
    </source>
</evidence>
<dbReference type="OrthoDB" id="9808024at2"/>
<dbReference type="GO" id="GO:1901605">
    <property type="term" value="P:alpha-amino acid metabolic process"/>
    <property type="evidence" value="ECO:0007669"/>
    <property type="project" value="UniProtKB-ARBA"/>
</dbReference>
<gene>
    <name evidence="4" type="ORF">C7R93_22475</name>
</gene>
<organism evidence="4 5">
    <name type="scientific">Brevibacillus fortis</name>
    <dbReference type="NCBI Taxonomy" id="2126352"/>
    <lineage>
        <taxon>Bacteria</taxon>
        <taxon>Bacillati</taxon>
        <taxon>Bacillota</taxon>
        <taxon>Bacilli</taxon>
        <taxon>Bacillales</taxon>
        <taxon>Paenibacillaceae</taxon>
        <taxon>Brevibacillus</taxon>
    </lineage>
</organism>